<dbReference type="AlphaFoldDB" id="A0AAV0G4K3"/>
<evidence type="ECO:0000313" key="2">
    <source>
        <dbReference type="EMBL" id="CAH9142303.1"/>
    </source>
</evidence>
<protein>
    <submittedName>
        <fullName evidence="2">Uncharacterized protein</fullName>
    </submittedName>
</protein>
<dbReference type="EMBL" id="CAMAPF010001039">
    <property type="protein sequence ID" value="CAH9142303.1"/>
    <property type="molecule type" value="Genomic_DNA"/>
</dbReference>
<proteinExistence type="predicted"/>
<organism evidence="2 3">
    <name type="scientific">Cuscuta epithymum</name>
    <dbReference type="NCBI Taxonomy" id="186058"/>
    <lineage>
        <taxon>Eukaryota</taxon>
        <taxon>Viridiplantae</taxon>
        <taxon>Streptophyta</taxon>
        <taxon>Embryophyta</taxon>
        <taxon>Tracheophyta</taxon>
        <taxon>Spermatophyta</taxon>
        <taxon>Magnoliopsida</taxon>
        <taxon>eudicotyledons</taxon>
        <taxon>Gunneridae</taxon>
        <taxon>Pentapetalae</taxon>
        <taxon>asterids</taxon>
        <taxon>lamiids</taxon>
        <taxon>Solanales</taxon>
        <taxon>Convolvulaceae</taxon>
        <taxon>Cuscuteae</taxon>
        <taxon>Cuscuta</taxon>
        <taxon>Cuscuta subgen. Cuscuta</taxon>
    </lineage>
</organism>
<accession>A0AAV0G4K3</accession>
<name>A0AAV0G4K3_9ASTE</name>
<reference evidence="2" key="1">
    <citation type="submission" date="2022-07" db="EMBL/GenBank/DDBJ databases">
        <authorList>
            <person name="Macas J."/>
            <person name="Novak P."/>
            <person name="Neumann P."/>
        </authorList>
    </citation>
    <scope>NUCLEOTIDE SEQUENCE</scope>
</reference>
<keyword evidence="3" id="KW-1185">Reference proteome</keyword>
<evidence type="ECO:0000256" key="1">
    <source>
        <dbReference type="SAM" id="MobiDB-lite"/>
    </source>
</evidence>
<sequence>MRTANPAPPSFLVASPLPRLLQDELPWLSTINGQFRSGEADSRPPYTTQGAAVIIQLEGPASHDLLGNGEAEHCLRLSMTGTRTPRTASDPPKPQPGMDGF</sequence>
<gene>
    <name evidence="2" type="ORF">CEPIT_LOCUS39798</name>
</gene>
<feature type="region of interest" description="Disordered" evidence="1">
    <location>
        <begin position="79"/>
        <end position="101"/>
    </location>
</feature>
<comment type="caution">
    <text evidence="2">The sequence shown here is derived from an EMBL/GenBank/DDBJ whole genome shotgun (WGS) entry which is preliminary data.</text>
</comment>
<dbReference type="Proteomes" id="UP001152523">
    <property type="component" value="Unassembled WGS sequence"/>
</dbReference>
<evidence type="ECO:0000313" key="3">
    <source>
        <dbReference type="Proteomes" id="UP001152523"/>
    </source>
</evidence>